<gene>
    <name evidence="1" type="ORF">CES85_1704</name>
</gene>
<evidence type="ECO:0000313" key="1">
    <source>
        <dbReference type="EMBL" id="ASV85383.1"/>
    </source>
</evidence>
<dbReference type="Proteomes" id="UP000215256">
    <property type="component" value="Chromosome 1"/>
</dbReference>
<dbReference type="AlphaFoldDB" id="A0A248UEX8"/>
<reference evidence="1 2" key="1">
    <citation type="submission" date="2017-07" db="EMBL/GenBank/DDBJ databases">
        <title>Phylogenetic study on the rhizospheric bacterium Ochrobactrum sp. A44.</title>
        <authorList>
            <person name="Krzyzanowska D.M."/>
            <person name="Ossowicki A."/>
            <person name="Rajewska M."/>
            <person name="Maciag T."/>
            <person name="Kaczynski Z."/>
            <person name="Czerwicka M."/>
            <person name="Jafra S."/>
        </authorList>
    </citation>
    <scope>NUCLEOTIDE SEQUENCE [LARGE SCALE GENOMIC DNA]</scope>
    <source>
        <strain evidence="1 2">A44</strain>
    </source>
</reference>
<dbReference type="EMBL" id="CP022604">
    <property type="protein sequence ID" value="ASV85383.1"/>
    <property type="molecule type" value="Genomic_DNA"/>
</dbReference>
<accession>A0A248UEX8</accession>
<proteinExistence type="predicted"/>
<protein>
    <submittedName>
        <fullName evidence="1">Uncharacterized protein</fullName>
    </submittedName>
</protein>
<organism evidence="1 2">
    <name type="scientific">Ochrobactrum quorumnocens</name>
    <dbReference type="NCBI Taxonomy" id="271865"/>
    <lineage>
        <taxon>Bacteria</taxon>
        <taxon>Pseudomonadati</taxon>
        <taxon>Pseudomonadota</taxon>
        <taxon>Alphaproteobacteria</taxon>
        <taxon>Hyphomicrobiales</taxon>
        <taxon>Brucellaceae</taxon>
        <taxon>Brucella/Ochrobactrum group</taxon>
        <taxon>Ochrobactrum</taxon>
    </lineage>
</organism>
<name>A0A248UEX8_9HYPH</name>
<evidence type="ECO:0000313" key="2">
    <source>
        <dbReference type="Proteomes" id="UP000215256"/>
    </source>
</evidence>
<dbReference type="KEGG" id="och:CES85_1704"/>
<sequence>MGLIGNDGAKRNPTIALISKKMRAFTKILDHGSDLQPLERVALNPTHGARSGFFQLSHVRER</sequence>